<proteinExistence type="inferred from homology"/>
<evidence type="ECO:0000259" key="5">
    <source>
        <dbReference type="Pfam" id="PF08167"/>
    </source>
</evidence>
<dbReference type="Proteomes" id="UP000323000">
    <property type="component" value="Chromosome 12"/>
</dbReference>
<dbReference type="InterPro" id="IPR012583">
    <property type="entry name" value="RIX1_N"/>
</dbReference>
<dbReference type="Pfam" id="PF08167">
    <property type="entry name" value="RIX1"/>
    <property type="match status" value="1"/>
</dbReference>
<feature type="region of interest" description="Disordered" evidence="4">
    <location>
        <begin position="279"/>
        <end position="302"/>
    </location>
</feature>
<evidence type="ECO:0000313" key="7">
    <source>
        <dbReference type="Proteomes" id="UP000323000"/>
    </source>
</evidence>
<protein>
    <recommendedName>
        <fullName evidence="5">Pre-rRNA-processing protein RIX1 N-terminal domain-containing protein</fullName>
    </recommendedName>
</protein>
<evidence type="ECO:0000256" key="4">
    <source>
        <dbReference type="SAM" id="MobiDB-lite"/>
    </source>
</evidence>
<dbReference type="GO" id="GO:0006364">
    <property type="term" value="P:rRNA processing"/>
    <property type="evidence" value="ECO:0007669"/>
    <property type="project" value="TreeGrafter"/>
</dbReference>
<comment type="similarity">
    <text evidence="2">Belongs to the RIX1/PELP1 family.</text>
</comment>
<evidence type="ECO:0000256" key="3">
    <source>
        <dbReference type="ARBA" id="ARBA00023242"/>
    </source>
</evidence>
<evidence type="ECO:0000313" key="6">
    <source>
        <dbReference type="EMBL" id="TXG49331.1"/>
    </source>
</evidence>
<dbReference type="PANTHER" id="PTHR34105">
    <property type="entry name" value="PROLINE-, GLUTAMIC ACID- AND LEUCINE-RICH PROTEIN 1"/>
    <property type="match status" value="1"/>
</dbReference>
<dbReference type="SUPFAM" id="SSF48371">
    <property type="entry name" value="ARM repeat"/>
    <property type="match status" value="1"/>
</dbReference>
<dbReference type="AlphaFoldDB" id="A0A5C7GXM0"/>
<feature type="region of interest" description="Disordered" evidence="4">
    <location>
        <begin position="668"/>
        <end position="687"/>
    </location>
</feature>
<gene>
    <name evidence="6" type="ORF">EZV62_025206</name>
</gene>
<dbReference type="EMBL" id="VAHF01000012">
    <property type="protein sequence ID" value="TXG49331.1"/>
    <property type="molecule type" value="Genomic_DNA"/>
</dbReference>
<dbReference type="GO" id="GO:0005634">
    <property type="term" value="C:nucleus"/>
    <property type="evidence" value="ECO:0007669"/>
    <property type="project" value="UniProtKB-SubCell"/>
</dbReference>
<reference evidence="7" key="1">
    <citation type="journal article" date="2019" name="Gigascience">
        <title>De novo genome assembly of the endangered Acer yangbiense, a plant species with extremely small populations endemic to Yunnan Province, China.</title>
        <authorList>
            <person name="Yang J."/>
            <person name="Wariss H.M."/>
            <person name="Tao L."/>
            <person name="Zhang R."/>
            <person name="Yun Q."/>
            <person name="Hollingsworth P."/>
            <person name="Dao Z."/>
            <person name="Luo G."/>
            <person name="Guo H."/>
            <person name="Ma Y."/>
            <person name="Sun W."/>
        </authorList>
    </citation>
    <scope>NUCLEOTIDE SEQUENCE [LARGE SCALE GENOMIC DNA]</scope>
    <source>
        <strain evidence="7">cv. Malutang</strain>
    </source>
</reference>
<feature type="compositionally biased region" description="Polar residues" evidence="4">
    <location>
        <begin position="672"/>
        <end position="682"/>
    </location>
</feature>
<organism evidence="6 7">
    <name type="scientific">Acer yangbiense</name>
    <dbReference type="NCBI Taxonomy" id="1000413"/>
    <lineage>
        <taxon>Eukaryota</taxon>
        <taxon>Viridiplantae</taxon>
        <taxon>Streptophyta</taxon>
        <taxon>Embryophyta</taxon>
        <taxon>Tracheophyta</taxon>
        <taxon>Spermatophyta</taxon>
        <taxon>Magnoliopsida</taxon>
        <taxon>eudicotyledons</taxon>
        <taxon>Gunneridae</taxon>
        <taxon>Pentapetalae</taxon>
        <taxon>rosids</taxon>
        <taxon>malvids</taxon>
        <taxon>Sapindales</taxon>
        <taxon>Sapindaceae</taxon>
        <taxon>Hippocastanoideae</taxon>
        <taxon>Acereae</taxon>
        <taxon>Acer</taxon>
    </lineage>
</organism>
<accession>A0A5C7GXM0</accession>
<keyword evidence="3" id="KW-0539">Nucleus</keyword>
<comment type="subcellular location">
    <subcellularLocation>
        <location evidence="1">Nucleus</location>
    </subcellularLocation>
</comment>
<feature type="compositionally biased region" description="Acidic residues" evidence="4">
    <location>
        <begin position="856"/>
        <end position="868"/>
    </location>
</feature>
<evidence type="ECO:0000256" key="2">
    <source>
        <dbReference type="ARBA" id="ARBA00010511"/>
    </source>
</evidence>
<evidence type="ECO:0000256" key="1">
    <source>
        <dbReference type="ARBA" id="ARBA00004123"/>
    </source>
</evidence>
<feature type="region of interest" description="Disordered" evidence="4">
    <location>
        <begin position="475"/>
        <end position="495"/>
    </location>
</feature>
<sequence length="868" mass="96245">MEHCTNMHDVKLKPRLLRNLIRERLPDEDQPCRLPGKLSHVISVVRTHKLLSESFPKATEKKVIERWKSAVDEWVDRLLKLISSDMSDKCWTGICLLGLTCQECNVDRFLVSYSIWFNKLYSCIQQPTESQFVKVASCNSISDLLIRLGRLPNVKKDGSTLAGKLVQPVLKLLNEDSSEAVWEGAVNLLCTNLTFFPASVHRYYDSAEAAIASKLLSGKCCINMMKKLAYCLALLPNSKGDEDSWCLLMQKILLYINVHLNDIFEGLEEETKGSEAVRELVPPGKETPPPLGGHTLSEEARDNATRRSDLLQMSSISMLLLCCCKMLTSLYPVKVTAPIHPLLALVERVMMVDGSVLRAAVPFMTSKQQESVCLELPDLHLYNLELLKATIEGMHSQLLPHAAYVVRLVKTHFKRCSSPKLRIKLYSVTKSLLIFMGVGMGICLAQNIVENSSLDLNPVGVGSRCTSSSLNLKSASSVPMQTSHRKRKHGSTTMSFEEQHEKTGLEVEAPEIHPSQISVKIAALEVLEVLLSVGGGLRFEAWRRDVDLLLFTLATDSCKDSWAYEENSTFLSNEPIITWADYQLAALRALLTSLLSPSRIRPLYLAQGFELFRKGKREAGTKVSGFCKNAILALEAIIHPRALPLEQPPSIIRNSSDKANRRFPENVYSFGQKHSNPSTSGIQELEGGDPYSYDDDLYVKWVGNVNPSEAPINSPTKNTDSVKPSEIFGDLRTEMLAADRSKQEQADKAMRNNDDEFVIESHQFRGSSVQFQEPVSSEGAKNPAITDDLDGTDMEIERAVPDDTDDETAPAVDFLVDKCDGIANAGGGNALTTEIGKATVFDVDDDTSVDSFPDIVDVDPDSNEEESS</sequence>
<feature type="domain" description="Pre-rRNA-processing protein RIX1 N-terminal" evidence="5">
    <location>
        <begin position="25"/>
        <end position="218"/>
    </location>
</feature>
<feature type="region of interest" description="Disordered" evidence="4">
    <location>
        <begin position="844"/>
        <end position="868"/>
    </location>
</feature>
<dbReference type="InterPro" id="IPR016024">
    <property type="entry name" value="ARM-type_fold"/>
</dbReference>
<keyword evidence="7" id="KW-1185">Reference proteome</keyword>
<dbReference type="PANTHER" id="PTHR34105:SF1">
    <property type="entry name" value="PROLINE-, GLUTAMIC ACID- AND LEUCINE-RICH PROTEIN 1"/>
    <property type="match status" value="1"/>
</dbReference>
<comment type="caution">
    <text evidence="6">The sequence shown here is derived from an EMBL/GenBank/DDBJ whole genome shotgun (WGS) entry which is preliminary data.</text>
</comment>
<dbReference type="OrthoDB" id="20900at2759"/>
<name>A0A5C7GXM0_9ROSI</name>